<dbReference type="PANTHER" id="PTHR35333">
    <property type="entry name" value="BETA-LACTAMASE"/>
    <property type="match status" value="1"/>
</dbReference>
<accession>D6U497</accession>
<gene>
    <name evidence="2" type="ORF">Krac_2042</name>
</gene>
<protein>
    <submittedName>
        <fullName evidence="2">Penicillin-binding protein transpeptidase</fullName>
    </submittedName>
</protein>
<dbReference type="GO" id="GO:0008800">
    <property type="term" value="F:beta-lactamase activity"/>
    <property type="evidence" value="ECO:0007669"/>
    <property type="project" value="InterPro"/>
</dbReference>
<feature type="domain" description="Beta-lactamase class A catalytic" evidence="1">
    <location>
        <begin position="463"/>
        <end position="601"/>
    </location>
</feature>
<dbReference type="AlphaFoldDB" id="D6U497"/>
<dbReference type="Pfam" id="PF13354">
    <property type="entry name" value="Beta-lactamase2"/>
    <property type="match status" value="2"/>
</dbReference>
<dbReference type="GO" id="GO:0030655">
    <property type="term" value="P:beta-lactam antibiotic catabolic process"/>
    <property type="evidence" value="ECO:0007669"/>
    <property type="project" value="InterPro"/>
</dbReference>
<dbReference type="PANTHER" id="PTHR35333:SF3">
    <property type="entry name" value="BETA-LACTAMASE-TYPE TRANSPEPTIDASE FOLD CONTAINING PROTEIN"/>
    <property type="match status" value="1"/>
</dbReference>
<reference evidence="2 3" key="1">
    <citation type="journal article" date="2011" name="Stand. Genomic Sci.">
        <title>Non-contiguous finished genome sequence and contextual data of the filamentous soil bacterium Ktedonobacter racemifer type strain (SOSP1-21).</title>
        <authorList>
            <person name="Chang Y.J."/>
            <person name="Land M."/>
            <person name="Hauser L."/>
            <person name="Chertkov O."/>
            <person name="Del Rio T.G."/>
            <person name="Nolan M."/>
            <person name="Copeland A."/>
            <person name="Tice H."/>
            <person name="Cheng J.F."/>
            <person name="Lucas S."/>
            <person name="Han C."/>
            <person name="Goodwin L."/>
            <person name="Pitluck S."/>
            <person name="Ivanova N."/>
            <person name="Ovchinikova G."/>
            <person name="Pati A."/>
            <person name="Chen A."/>
            <person name="Palaniappan K."/>
            <person name="Mavromatis K."/>
            <person name="Liolios K."/>
            <person name="Brettin T."/>
            <person name="Fiebig A."/>
            <person name="Rohde M."/>
            <person name="Abt B."/>
            <person name="Goker M."/>
            <person name="Detter J.C."/>
            <person name="Woyke T."/>
            <person name="Bristow J."/>
            <person name="Eisen J.A."/>
            <person name="Markowitz V."/>
            <person name="Hugenholtz P."/>
            <person name="Kyrpides N.C."/>
            <person name="Klenk H.P."/>
            <person name="Lapidus A."/>
        </authorList>
    </citation>
    <scope>NUCLEOTIDE SEQUENCE [LARGE SCALE GENOMIC DNA]</scope>
    <source>
        <strain evidence="3">DSM 44963</strain>
    </source>
</reference>
<dbReference type="Proteomes" id="UP000004508">
    <property type="component" value="Unassembled WGS sequence"/>
</dbReference>
<dbReference type="Gene3D" id="3.40.710.10">
    <property type="entry name" value="DD-peptidase/beta-lactamase superfamily"/>
    <property type="match status" value="1"/>
</dbReference>
<evidence type="ECO:0000259" key="1">
    <source>
        <dbReference type="Pfam" id="PF13354"/>
    </source>
</evidence>
<feature type="domain" description="Beta-lactamase class A catalytic" evidence="1">
    <location>
        <begin position="412"/>
        <end position="459"/>
    </location>
</feature>
<organism evidence="2 3">
    <name type="scientific">Ktedonobacter racemifer DSM 44963</name>
    <dbReference type="NCBI Taxonomy" id="485913"/>
    <lineage>
        <taxon>Bacteria</taxon>
        <taxon>Bacillati</taxon>
        <taxon>Chloroflexota</taxon>
        <taxon>Ktedonobacteria</taxon>
        <taxon>Ktedonobacterales</taxon>
        <taxon>Ktedonobacteraceae</taxon>
        <taxon>Ktedonobacter</taxon>
    </lineage>
</organism>
<dbReference type="SUPFAM" id="SSF56601">
    <property type="entry name" value="beta-lactamase/transpeptidase-like"/>
    <property type="match status" value="1"/>
</dbReference>
<dbReference type="STRING" id="485913.Krac_2042"/>
<sequence length="627" mass="68327">MQERSKKAKRTRIKPLSPKSTLIIMILLVFSTLLCIGLTSSSLSAQQGSVVAVSRRERWESDGKVTEPDFAFSLTSSQALKVSPLFEGYYQKHNGRANLGVPVTAAFPTNRGWLQFYSLGALFLPDKQQGDLADTKDVVSNLISTGVSDRSTGVERLSLLPSLLNAGSQVPIGGKGSSLTYVNVRRMISSSLLAKHAASSPPLSKNVFVKMGIFLGQDVGHFIPQTLWTYMNRADISPDGWQKDFGLPETEVVPFTVKKDGQIHHMQVQVFERDALLLDQDTLDASGHPIAQRLTSGLDYLNTLGGPDIAVKTQQTVWAQGDSSLLSLPVKGQEMAHVGQNFPLTLLGEAEWQSGMLWYHVQWSAPKNSGNGWITASAVSYNSPSTMLSHASLDVLSSDLAKYLRQNGDSVGVAIYDITRQRTYTYNGNVSFAMASSMKVPIMLAFFDKLESQGQEPDDDQMQLLTTMIENSDNDSASALFFDELGGASAITSYLQKIGVTGLEPNNDAWGYSNVTPQTMVTLLALLQQGKILTPYDRAIALNLMRNVETDQQVGVGDTVPQGALVALKDGWVVGPDSLWVMNSSGIITRGKETYIIAVYTQRQNALEDGQGIARRVCKTIADKLLS</sequence>
<dbReference type="InterPro" id="IPR045155">
    <property type="entry name" value="Beta-lactam_cat"/>
</dbReference>
<name>D6U497_KTERA</name>
<evidence type="ECO:0000313" key="3">
    <source>
        <dbReference type="Proteomes" id="UP000004508"/>
    </source>
</evidence>
<keyword evidence="3" id="KW-1185">Reference proteome</keyword>
<dbReference type="GO" id="GO:0046677">
    <property type="term" value="P:response to antibiotic"/>
    <property type="evidence" value="ECO:0007669"/>
    <property type="project" value="InterPro"/>
</dbReference>
<dbReference type="InterPro" id="IPR000871">
    <property type="entry name" value="Beta-lactam_class-A"/>
</dbReference>
<dbReference type="EMBL" id="ADVG01000004">
    <property type="protein sequence ID" value="EFH81327.1"/>
    <property type="molecule type" value="Genomic_DNA"/>
</dbReference>
<proteinExistence type="predicted"/>
<evidence type="ECO:0000313" key="2">
    <source>
        <dbReference type="EMBL" id="EFH81327.1"/>
    </source>
</evidence>
<comment type="caution">
    <text evidence="2">The sequence shown here is derived from an EMBL/GenBank/DDBJ whole genome shotgun (WGS) entry which is preliminary data.</text>
</comment>
<dbReference type="eggNOG" id="COG2367">
    <property type="taxonomic scope" value="Bacteria"/>
</dbReference>
<dbReference type="InterPro" id="IPR012338">
    <property type="entry name" value="Beta-lactam/transpept-like"/>
</dbReference>
<dbReference type="InParanoid" id="D6U497"/>